<feature type="region of interest" description="Disordered" evidence="1">
    <location>
        <begin position="565"/>
        <end position="606"/>
    </location>
</feature>
<feature type="domain" description="DH" evidence="2">
    <location>
        <begin position="300"/>
        <end position="680"/>
    </location>
</feature>
<dbReference type="GO" id="GO:0005737">
    <property type="term" value="C:cytoplasm"/>
    <property type="evidence" value="ECO:0007669"/>
    <property type="project" value="TreeGrafter"/>
</dbReference>
<feature type="region of interest" description="Disordered" evidence="1">
    <location>
        <begin position="65"/>
        <end position="167"/>
    </location>
</feature>
<evidence type="ECO:0000256" key="1">
    <source>
        <dbReference type="SAM" id="MobiDB-lite"/>
    </source>
</evidence>
<gene>
    <name evidence="3" type="ORF">PAXRUDRAFT_8466</name>
</gene>
<feature type="region of interest" description="Disordered" evidence="1">
    <location>
        <begin position="1"/>
        <end position="22"/>
    </location>
</feature>
<dbReference type="InParanoid" id="A0A0D0EA66"/>
<dbReference type="STRING" id="930991.A0A0D0EA66"/>
<feature type="compositionally biased region" description="Polar residues" evidence="1">
    <location>
        <begin position="1151"/>
        <end position="1160"/>
    </location>
</feature>
<feature type="region of interest" description="Disordered" evidence="1">
    <location>
        <begin position="893"/>
        <end position="928"/>
    </location>
</feature>
<feature type="compositionally biased region" description="Polar residues" evidence="1">
    <location>
        <begin position="373"/>
        <end position="391"/>
    </location>
</feature>
<feature type="region of interest" description="Disordered" evidence="1">
    <location>
        <begin position="188"/>
        <end position="222"/>
    </location>
</feature>
<dbReference type="InterPro" id="IPR035899">
    <property type="entry name" value="DBL_dom_sf"/>
</dbReference>
<dbReference type="Proteomes" id="UP000054538">
    <property type="component" value="Unassembled WGS sequence"/>
</dbReference>
<feature type="compositionally biased region" description="Low complexity" evidence="1">
    <location>
        <begin position="893"/>
        <end position="906"/>
    </location>
</feature>
<feature type="compositionally biased region" description="Polar residues" evidence="1">
    <location>
        <begin position="12"/>
        <end position="22"/>
    </location>
</feature>
<dbReference type="EMBL" id="KN824843">
    <property type="protein sequence ID" value="KIL00040.1"/>
    <property type="molecule type" value="Genomic_DNA"/>
</dbReference>
<organism evidence="3 4">
    <name type="scientific">Paxillus rubicundulus Ve08.2h10</name>
    <dbReference type="NCBI Taxonomy" id="930991"/>
    <lineage>
        <taxon>Eukaryota</taxon>
        <taxon>Fungi</taxon>
        <taxon>Dikarya</taxon>
        <taxon>Basidiomycota</taxon>
        <taxon>Agaricomycotina</taxon>
        <taxon>Agaricomycetes</taxon>
        <taxon>Agaricomycetidae</taxon>
        <taxon>Boletales</taxon>
        <taxon>Paxilineae</taxon>
        <taxon>Paxillaceae</taxon>
        <taxon>Paxillus</taxon>
    </lineage>
</organism>
<feature type="region of interest" description="Disordered" evidence="1">
    <location>
        <begin position="639"/>
        <end position="664"/>
    </location>
</feature>
<feature type="region of interest" description="Disordered" evidence="1">
    <location>
        <begin position="540"/>
        <end position="559"/>
    </location>
</feature>
<proteinExistence type="predicted"/>
<dbReference type="PANTHER" id="PTHR12673">
    <property type="entry name" value="FACIOGENITAL DYSPLASIA PROTEIN"/>
    <property type="match status" value="1"/>
</dbReference>
<dbReference type="HOGENOM" id="CLU_003322_1_0_1"/>
<dbReference type="SUPFAM" id="SSF50729">
    <property type="entry name" value="PH domain-like"/>
    <property type="match status" value="1"/>
</dbReference>
<accession>A0A0D0EA66</accession>
<protein>
    <recommendedName>
        <fullName evidence="2">DH domain-containing protein</fullName>
    </recommendedName>
</protein>
<evidence type="ECO:0000313" key="3">
    <source>
        <dbReference type="EMBL" id="KIL00040.1"/>
    </source>
</evidence>
<dbReference type="Gene3D" id="2.30.29.30">
    <property type="entry name" value="Pleckstrin-homology domain (PH domain)/Phosphotyrosine-binding domain (PTB)"/>
    <property type="match status" value="1"/>
</dbReference>
<dbReference type="PROSITE" id="PS50010">
    <property type="entry name" value="DH_2"/>
    <property type="match status" value="1"/>
</dbReference>
<feature type="compositionally biased region" description="Polar residues" evidence="1">
    <location>
        <begin position="583"/>
        <end position="598"/>
    </location>
</feature>
<dbReference type="Pfam" id="PF00621">
    <property type="entry name" value="RhoGEF"/>
    <property type="match status" value="1"/>
</dbReference>
<dbReference type="InterPro" id="IPR000219">
    <property type="entry name" value="DH_dom"/>
</dbReference>
<feature type="region of interest" description="Disordered" evidence="1">
    <location>
        <begin position="1241"/>
        <end position="1309"/>
    </location>
</feature>
<dbReference type="Gene3D" id="1.20.900.10">
    <property type="entry name" value="Dbl homology (DH) domain"/>
    <property type="match status" value="1"/>
</dbReference>
<dbReference type="PANTHER" id="PTHR12673:SF270">
    <property type="entry name" value="FYVE-TYPE DOMAIN-CONTAINING PROTEIN"/>
    <property type="match status" value="1"/>
</dbReference>
<reference evidence="3 4" key="1">
    <citation type="submission" date="2014-04" db="EMBL/GenBank/DDBJ databases">
        <authorList>
            <consortium name="DOE Joint Genome Institute"/>
            <person name="Kuo A."/>
            <person name="Kohler A."/>
            <person name="Jargeat P."/>
            <person name="Nagy L.G."/>
            <person name="Floudas D."/>
            <person name="Copeland A."/>
            <person name="Barry K.W."/>
            <person name="Cichocki N."/>
            <person name="Veneault-Fourrey C."/>
            <person name="LaButti K."/>
            <person name="Lindquist E.A."/>
            <person name="Lipzen A."/>
            <person name="Lundell T."/>
            <person name="Morin E."/>
            <person name="Murat C."/>
            <person name="Sun H."/>
            <person name="Tunlid A."/>
            <person name="Henrissat B."/>
            <person name="Grigoriev I.V."/>
            <person name="Hibbett D.S."/>
            <person name="Martin F."/>
            <person name="Nordberg H.P."/>
            <person name="Cantor M.N."/>
            <person name="Hua S.X."/>
        </authorList>
    </citation>
    <scope>NUCLEOTIDE SEQUENCE [LARGE SCALE GENOMIC DNA]</scope>
    <source>
        <strain evidence="3 4">Ve08.2h10</strain>
    </source>
</reference>
<name>A0A0D0EA66_9AGAM</name>
<reference evidence="4" key="2">
    <citation type="submission" date="2015-01" db="EMBL/GenBank/DDBJ databases">
        <title>Evolutionary Origins and Diversification of the Mycorrhizal Mutualists.</title>
        <authorList>
            <consortium name="DOE Joint Genome Institute"/>
            <consortium name="Mycorrhizal Genomics Consortium"/>
            <person name="Kohler A."/>
            <person name="Kuo A."/>
            <person name="Nagy L.G."/>
            <person name="Floudas D."/>
            <person name="Copeland A."/>
            <person name="Barry K.W."/>
            <person name="Cichocki N."/>
            <person name="Veneault-Fourrey C."/>
            <person name="LaButti K."/>
            <person name="Lindquist E.A."/>
            <person name="Lipzen A."/>
            <person name="Lundell T."/>
            <person name="Morin E."/>
            <person name="Murat C."/>
            <person name="Riley R."/>
            <person name="Ohm R."/>
            <person name="Sun H."/>
            <person name="Tunlid A."/>
            <person name="Henrissat B."/>
            <person name="Grigoriev I.V."/>
            <person name="Hibbett D.S."/>
            <person name="Martin F."/>
        </authorList>
    </citation>
    <scope>NUCLEOTIDE SEQUENCE [LARGE SCALE GENOMIC DNA]</scope>
    <source>
        <strain evidence="4">Ve08.2h10</strain>
    </source>
</reference>
<evidence type="ECO:0000259" key="2">
    <source>
        <dbReference type="PROSITE" id="PS50010"/>
    </source>
</evidence>
<feature type="compositionally biased region" description="Basic and acidic residues" evidence="1">
    <location>
        <begin position="257"/>
        <end position="270"/>
    </location>
</feature>
<feature type="region of interest" description="Disordered" evidence="1">
    <location>
        <begin position="249"/>
        <end position="272"/>
    </location>
</feature>
<dbReference type="GO" id="GO:0005085">
    <property type="term" value="F:guanyl-nucleotide exchange factor activity"/>
    <property type="evidence" value="ECO:0007669"/>
    <property type="project" value="InterPro"/>
</dbReference>
<keyword evidence="4" id="KW-1185">Reference proteome</keyword>
<feature type="region of interest" description="Disordered" evidence="1">
    <location>
        <begin position="1145"/>
        <end position="1167"/>
    </location>
</feature>
<sequence>MAHQSPFRLSAPTDSPASFPSSSDCILSFSENRPIPCSVATRPNWRSRSSRAFSPLTPIIASPLSTPAPSVSPHAVSLNSGVAEDKTNHPMTQQPGTTRSGRPTDPDPKIASSFNIPTPTWTSTPPTPPPNFIYRSKTGTPHPMSPHVTTSTSLPDATVAEGSAISSPIARRRRASLPLIALSKPLPPIPLSSPQTHQSPAPPALKLAATQPSRDPVRSPRTERYIPQPRLEKFSPRPISQGKAVFHLVPDNSDREDDGRGEHTLVRSDSSEPDSAVIAVIPELPLLDKKPPNRVRENSRRFHALSELLSTEVGYLLDLRTLVSVYLRLLPILTNRPVSTLHGSSSNLSLTHLSRPSSTYAIHPLTTSLRTQSYPHLSGSTQLTSAPSPTESHGPCAISVYPGRDRDKYAIRHLFSASDLDTITRNAEEILEFHERLVRELRTVVSPFGFSMSLGGKPDVNHAQSHAVQRAINAVSAVLIDHASGFDQYQSFCSGHSEAFDLVRRVQQGYPGEWDAFERRCAVVAAEMQLDASLRFSQGEASEELTDPSGSQILAFDPRKKRRHSLSSLDASARPKILPHPLSTVSPATPILSASESGHSAKDTRSGRPRLMFMDYLIKPVQRICRYPLLLGQLQETTNVSRSASGTSHESSSTSSDSSRDTVKAALQTMRTVASSVDEARRRQDLSSKSVQIVSRIAQGLLTSAASHSRPSQPSLSSTFLSSLGPCHFSGSLDVIHCDASNMARLGTVRAKYLGAFLFPGGFLVLVKVAKPKAYEPKHWFSLKGFDLVDSNTDDALLPSWFRLSSKGHTFEFAASCRREKDIWVDAIRSSSTEESRWSGQLPTSLQANFRSESIAPLEEIPFEMLSPLPTIQSIPELDVDLDFILPSIGETTSMSTPSMTQPSSRTSHRVEHLGNTTPHTVGPSRRYSGASSWIHQVPESSTFHLVRSTASAREQVDRGLLDVFSEKCLTARLHAHAHEENLFEAQKVSRSFSRSSSGLTMASAMSVAAKNRLTKRESVLVPRRKSFADGSGMLSDPESYCPTSHPVLPMPIAKRRHPKKLKIVAMAKAVSYDGDEDGNDLYIDSPSPMSHCSSSASATTPMTPLTAPLSAPPVVSSINGRSEFLAVRQEESIPKRSRSMVENVRGFFTPRSTSPTTALTREPSARSSVSSSSLLRWWSRESLRRRVRSAPDVPDKELPSAHTTQSLNVTEAPRLSLATAERPYSQPDLQRLYPQIAGPSTTECEVDYPTPPSIKGSRGPRRRWTASMLSPVPRDEDPTTRSSRLRRNLSFLHRFTPMSAAPNSGSQG</sequence>
<dbReference type="SUPFAM" id="SSF48065">
    <property type="entry name" value="DBL homology domain (DH-domain)"/>
    <property type="match status" value="1"/>
</dbReference>
<feature type="compositionally biased region" description="Polar residues" evidence="1">
    <location>
        <begin position="89"/>
        <end position="101"/>
    </location>
</feature>
<feature type="compositionally biased region" description="Low complexity" evidence="1">
    <location>
        <begin position="641"/>
        <end position="657"/>
    </location>
</feature>
<dbReference type="InterPro" id="IPR051092">
    <property type="entry name" value="FYVE_RhoGEF_PH"/>
</dbReference>
<dbReference type="OrthoDB" id="1716625at2759"/>
<feature type="region of interest" description="Disordered" evidence="1">
    <location>
        <begin position="1190"/>
        <end position="1214"/>
    </location>
</feature>
<evidence type="ECO:0000313" key="4">
    <source>
        <dbReference type="Proteomes" id="UP000054538"/>
    </source>
</evidence>
<feature type="region of interest" description="Disordered" evidence="1">
    <location>
        <begin position="373"/>
        <end position="395"/>
    </location>
</feature>
<dbReference type="InterPro" id="IPR011993">
    <property type="entry name" value="PH-like_dom_sf"/>
</dbReference>